<dbReference type="GO" id="GO:0005737">
    <property type="term" value="C:cytoplasm"/>
    <property type="evidence" value="ECO:0007669"/>
    <property type="project" value="TreeGrafter"/>
</dbReference>
<evidence type="ECO:0000313" key="4">
    <source>
        <dbReference type="EMBL" id="EIE23612.1"/>
    </source>
</evidence>
<gene>
    <name evidence="4" type="ORF">COCSUDRAFT_41800</name>
</gene>
<dbReference type="GeneID" id="17041604"/>
<dbReference type="InterPro" id="IPR012981">
    <property type="entry name" value="PIH1_N"/>
</dbReference>
<dbReference type="Proteomes" id="UP000007264">
    <property type="component" value="Unassembled WGS sequence"/>
</dbReference>
<dbReference type="KEGG" id="csl:COCSUDRAFT_41800"/>
<dbReference type="InterPro" id="IPR050734">
    <property type="entry name" value="PIH1/Kintoun_subfamily"/>
</dbReference>
<dbReference type="RefSeq" id="XP_005648156.1">
    <property type="nucleotide sequence ID" value="XM_005648099.1"/>
</dbReference>
<dbReference type="PANTHER" id="PTHR22997:SF11">
    <property type="entry name" value="PIH1 N-TERMINAL DOMAIN-CONTAINING PROTEIN"/>
    <property type="match status" value="1"/>
</dbReference>
<dbReference type="eggNOG" id="KOG4356">
    <property type="taxonomic scope" value="Eukaryota"/>
</dbReference>
<proteinExistence type="inferred from homology"/>
<reference evidence="4 5" key="1">
    <citation type="journal article" date="2012" name="Genome Biol.">
        <title>The genome of the polar eukaryotic microalga coccomyxa subellipsoidea reveals traits of cold adaptation.</title>
        <authorList>
            <person name="Blanc G."/>
            <person name="Agarkova I."/>
            <person name="Grimwood J."/>
            <person name="Kuo A."/>
            <person name="Brueggeman A."/>
            <person name="Dunigan D."/>
            <person name="Gurnon J."/>
            <person name="Ladunga I."/>
            <person name="Lindquist E."/>
            <person name="Lucas S."/>
            <person name="Pangilinan J."/>
            <person name="Proschold T."/>
            <person name="Salamov A."/>
            <person name="Schmutz J."/>
            <person name="Weeks D."/>
            <person name="Yamada T."/>
            <person name="Claverie J.M."/>
            <person name="Grigoriev I."/>
            <person name="Van Etten J."/>
            <person name="Lomsadze A."/>
            <person name="Borodovsky M."/>
        </authorList>
    </citation>
    <scope>NUCLEOTIDE SEQUENCE [LARGE SCALE GENOMIC DNA]</scope>
    <source>
        <strain evidence="4 5">C-169</strain>
    </source>
</reference>
<accession>I0YYZ3</accession>
<evidence type="ECO:0000256" key="2">
    <source>
        <dbReference type="SAM" id="MobiDB-lite"/>
    </source>
</evidence>
<comment type="similarity">
    <text evidence="1">Belongs to the PIH1 family.</text>
</comment>
<feature type="domain" description="PIH1 N-terminal" evidence="3">
    <location>
        <begin position="46"/>
        <end position="211"/>
    </location>
</feature>
<comment type="caution">
    <text evidence="4">The sequence shown here is derived from an EMBL/GenBank/DDBJ whole genome shotgun (WGS) entry which is preliminary data.</text>
</comment>
<dbReference type="EMBL" id="AGSI01000007">
    <property type="protein sequence ID" value="EIE23612.1"/>
    <property type="molecule type" value="Genomic_DNA"/>
</dbReference>
<dbReference type="PANTHER" id="PTHR22997">
    <property type="entry name" value="PIH1 DOMAIN-CONTAINING PROTEIN 1"/>
    <property type="match status" value="1"/>
</dbReference>
<sequence>MKPSASAHDGSDDFKDLSSLLKSYMNADGVIDPDKAPDDMKDLLAKLQDVQKLARNNKQAGITITPEPGFVIKSVDEKGKKVFINVCGSPSVLAPGGWKNGQMSEEVRTALERAELEDPGETLRFPLSMGEMRLDQDHKGQACHVLDIVFNIDVLKQAETFRKLKIFLVELAMGWASQKHSVALDPNWKLPKMRYKGDKVQSQRLRLDRKPLVTDLGDVLDEPSFPLVADKKQGSTPSASTATLDPAKQEQKPQAPPEPSSSAAASPEKQVIVQVPGAAPLELRLPFGVDANLGTACVEDEGKRLSLRLPFKPYRSFVNEGRQDQETPFDYMNCSYMQMEA</sequence>
<organism evidence="4 5">
    <name type="scientific">Coccomyxa subellipsoidea (strain C-169)</name>
    <name type="common">Green microalga</name>
    <dbReference type="NCBI Taxonomy" id="574566"/>
    <lineage>
        <taxon>Eukaryota</taxon>
        <taxon>Viridiplantae</taxon>
        <taxon>Chlorophyta</taxon>
        <taxon>core chlorophytes</taxon>
        <taxon>Trebouxiophyceae</taxon>
        <taxon>Trebouxiophyceae incertae sedis</taxon>
        <taxon>Coccomyxaceae</taxon>
        <taxon>Coccomyxa</taxon>
        <taxon>Coccomyxa subellipsoidea</taxon>
    </lineage>
</organism>
<dbReference type="AlphaFoldDB" id="I0YYZ3"/>
<name>I0YYZ3_COCSC</name>
<evidence type="ECO:0000256" key="1">
    <source>
        <dbReference type="ARBA" id="ARBA00008511"/>
    </source>
</evidence>
<dbReference type="OrthoDB" id="5135119at2759"/>
<protein>
    <recommendedName>
        <fullName evidence="3">PIH1 N-terminal domain-containing protein</fullName>
    </recommendedName>
</protein>
<evidence type="ECO:0000259" key="3">
    <source>
        <dbReference type="Pfam" id="PF08190"/>
    </source>
</evidence>
<evidence type="ECO:0000313" key="5">
    <source>
        <dbReference type="Proteomes" id="UP000007264"/>
    </source>
</evidence>
<dbReference type="STRING" id="574566.I0YYZ3"/>
<dbReference type="Pfam" id="PF08190">
    <property type="entry name" value="PIH1"/>
    <property type="match status" value="1"/>
</dbReference>
<feature type="compositionally biased region" description="Low complexity" evidence="2">
    <location>
        <begin position="260"/>
        <end position="270"/>
    </location>
</feature>
<keyword evidence="5" id="KW-1185">Reference proteome</keyword>
<feature type="region of interest" description="Disordered" evidence="2">
    <location>
        <begin position="227"/>
        <end position="270"/>
    </location>
</feature>
<feature type="compositionally biased region" description="Polar residues" evidence="2">
    <location>
        <begin position="234"/>
        <end position="243"/>
    </location>
</feature>